<dbReference type="SUPFAM" id="SSF53041">
    <property type="entry name" value="Resolvase-like"/>
    <property type="match status" value="1"/>
</dbReference>
<dbReference type="EMBL" id="SHME01000004">
    <property type="protein sequence ID" value="TAA18320.1"/>
    <property type="molecule type" value="Genomic_DNA"/>
</dbReference>
<dbReference type="Pfam" id="PF02796">
    <property type="entry name" value="HTH_7"/>
    <property type="match status" value="1"/>
</dbReference>
<evidence type="ECO:0000259" key="3">
    <source>
        <dbReference type="PROSITE" id="PS51736"/>
    </source>
</evidence>
<evidence type="ECO:0000256" key="2">
    <source>
        <dbReference type="ARBA" id="ARBA00023172"/>
    </source>
</evidence>
<dbReference type="RefSeq" id="WP_130529203.1">
    <property type="nucleotide sequence ID" value="NZ_SHMD01000002.1"/>
</dbReference>
<name>A0ABY1WBG9_9GAMM</name>
<proteinExistence type="predicted"/>
<dbReference type="Gene3D" id="3.40.50.1390">
    <property type="entry name" value="Resolvase, N-terminal catalytic domain"/>
    <property type="match status" value="1"/>
</dbReference>
<gene>
    <name evidence="4" type="ORF">EA658_14455</name>
</gene>
<evidence type="ECO:0000256" key="1">
    <source>
        <dbReference type="ARBA" id="ARBA00023125"/>
    </source>
</evidence>
<comment type="caution">
    <text evidence="4">The sequence shown here is derived from an EMBL/GenBank/DDBJ whole genome shotgun (WGS) entry which is preliminary data.</text>
</comment>
<keyword evidence="2" id="KW-0233">DNA recombination</keyword>
<dbReference type="Proteomes" id="UP000293089">
    <property type="component" value="Unassembled WGS sequence"/>
</dbReference>
<keyword evidence="1" id="KW-0238">DNA-binding</keyword>
<dbReference type="InterPro" id="IPR036162">
    <property type="entry name" value="Resolvase-like_N_sf"/>
</dbReference>
<dbReference type="SMART" id="SM00857">
    <property type="entry name" value="Resolvase"/>
    <property type="match status" value="1"/>
</dbReference>
<reference evidence="4 5" key="1">
    <citation type="submission" date="2019-02" db="EMBL/GenBank/DDBJ databases">
        <title>WGS of Pseudoxanthomonas species novum from clinical isolates.</title>
        <authorList>
            <person name="Bernier A.-M."/>
            <person name="Bernard K."/>
            <person name="Vachon A."/>
        </authorList>
    </citation>
    <scope>NUCLEOTIDE SEQUENCE [LARGE SCALE GENOMIC DNA]</scope>
    <source>
        <strain evidence="5">NML 170316</strain>
    </source>
</reference>
<dbReference type="PROSITE" id="PS51736">
    <property type="entry name" value="RECOMBINASES_3"/>
    <property type="match status" value="1"/>
</dbReference>
<dbReference type="InterPro" id="IPR050639">
    <property type="entry name" value="SSR_resolvase"/>
</dbReference>
<sequence>MGRVALYARVSTNKDQSVETQLLALRDWAVARGHEVVAEYTDEGISGAKGRDKRPALDAMMKDAARGKFDMIAATALDRLGRSLQHLVGMVAELDALRVGLFVQNMALDTSTPVGRLMFNMVGAFAEFERGLIRERTLLGLERARRRGSRLGRPKVGPTTERQIVTLLEAKTPVNRIVRQTGVGVSVVYRIKKAMAA</sequence>
<dbReference type="InterPro" id="IPR006119">
    <property type="entry name" value="Resolv_N"/>
</dbReference>
<dbReference type="Pfam" id="PF00239">
    <property type="entry name" value="Resolvase"/>
    <property type="match status" value="1"/>
</dbReference>
<dbReference type="PANTHER" id="PTHR30461:SF2">
    <property type="entry name" value="SERINE RECOMBINASE PINE-RELATED"/>
    <property type="match status" value="1"/>
</dbReference>
<organism evidence="4 5">
    <name type="scientific">Pseudoxanthomonas winnipegensis</name>
    <dbReference type="NCBI Taxonomy" id="2480810"/>
    <lineage>
        <taxon>Bacteria</taxon>
        <taxon>Pseudomonadati</taxon>
        <taxon>Pseudomonadota</taxon>
        <taxon>Gammaproteobacteria</taxon>
        <taxon>Lysobacterales</taxon>
        <taxon>Lysobacteraceae</taxon>
        <taxon>Pseudoxanthomonas</taxon>
    </lineage>
</organism>
<dbReference type="InterPro" id="IPR006120">
    <property type="entry name" value="Resolvase_HTH_dom"/>
</dbReference>
<evidence type="ECO:0000313" key="4">
    <source>
        <dbReference type="EMBL" id="TAA18320.1"/>
    </source>
</evidence>
<feature type="domain" description="Resolvase/invertase-type recombinase catalytic" evidence="3">
    <location>
        <begin position="3"/>
        <end position="148"/>
    </location>
</feature>
<accession>A0ABY1WBG9</accession>
<protein>
    <submittedName>
        <fullName evidence="4">Resolvase</fullName>
    </submittedName>
</protein>
<keyword evidence="5" id="KW-1185">Reference proteome</keyword>
<evidence type="ECO:0000313" key="5">
    <source>
        <dbReference type="Proteomes" id="UP000293089"/>
    </source>
</evidence>
<dbReference type="CDD" id="cd03768">
    <property type="entry name" value="SR_ResInv"/>
    <property type="match status" value="1"/>
</dbReference>
<dbReference type="Gene3D" id="1.10.10.60">
    <property type="entry name" value="Homeodomain-like"/>
    <property type="match status" value="1"/>
</dbReference>
<dbReference type="PANTHER" id="PTHR30461">
    <property type="entry name" value="DNA-INVERTASE FROM LAMBDOID PROPHAGE"/>
    <property type="match status" value="1"/>
</dbReference>